<reference evidence="1 2" key="1">
    <citation type="submission" date="2018-05" db="EMBL/GenBank/DDBJ databases">
        <title>Kangiella spongicola genome sequence.</title>
        <authorList>
            <person name="Maclea K.S."/>
            <person name="Goen A.E."/>
            <person name="Kelley C."/>
            <person name="Underriner A."/>
            <person name="Silverwood T."/>
            <person name="Trachtenberg A.M."/>
        </authorList>
    </citation>
    <scope>NUCLEOTIDE SEQUENCE [LARGE SCALE GENOMIC DNA]</scope>
    <source>
        <strain evidence="1 2">ATCC BAA-2076</strain>
    </source>
</reference>
<sequence>MTRLFLGGSSGVLTGALRLVKASIGFCRGIKAVGMWLPRECYNLLYNTFMGTEVRASARMLA</sequence>
<accession>A0A318CZ89</accession>
<gene>
    <name evidence="1" type="ORF">DL796_12315</name>
</gene>
<protein>
    <submittedName>
        <fullName evidence="1">Uncharacterized protein</fullName>
    </submittedName>
</protein>
<organism evidence="1 2">
    <name type="scientific">Kangiella spongicola</name>
    <dbReference type="NCBI Taxonomy" id="796379"/>
    <lineage>
        <taxon>Bacteria</taxon>
        <taxon>Pseudomonadati</taxon>
        <taxon>Pseudomonadota</taxon>
        <taxon>Gammaproteobacteria</taxon>
        <taxon>Kangiellales</taxon>
        <taxon>Kangiellaceae</taxon>
        <taxon>Kangiella</taxon>
    </lineage>
</organism>
<dbReference type="AlphaFoldDB" id="A0A318CZ89"/>
<evidence type="ECO:0000313" key="2">
    <source>
        <dbReference type="Proteomes" id="UP000247689"/>
    </source>
</evidence>
<dbReference type="Proteomes" id="UP000247689">
    <property type="component" value="Unassembled WGS sequence"/>
</dbReference>
<dbReference type="EMBL" id="QICH01000086">
    <property type="protein sequence ID" value="PXF62292.1"/>
    <property type="molecule type" value="Genomic_DNA"/>
</dbReference>
<evidence type="ECO:0000313" key="1">
    <source>
        <dbReference type="EMBL" id="PXF62292.1"/>
    </source>
</evidence>
<comment type="caution">
    <text evidence="1">The sequence shown here is derived from an EMBL/GenBank/DDBJ whole genome shotgun (WGS) entry which is preliminary data.</text>
</comment>
<proteinExistence type="predicted"/>
<keyword evidence="2" id="KW-1185">Reference proteome</keyword>
<name>A0A318CZ89_9GAMM</name>